<proteinExistence type="predicted"/>
<dbReference type="Proteomes" id="UP000287853">
    <property type="component" value="Unassembled WGS sequence"/>
</dbReference>
<reference evidence="1 2" key="1">
    <citation type="submission" date="2017-01" db="EMBL/GenBank/DDBJ databases">
        <title>The cable genome- insights into the physiology and evolution of filamentous bacteria capable of sulfide oxidation via long distance electron transfer.</title>
        <authorList>
            <person name="Schreiber L."/>
            <person name="Bjerg J.T."/>
            <person name="Boggild A."/>
            <person name="Van De Vossenberg J."/>
            <person name="Meysman F."/>
            <person name="Nielsen L.P."/>
            <person name="Schramm A."/>
            <person name="Kjeldsen K.U."/>
        </authorList>
    </citation>
    <scope>NUCLEOTIDE SEQUENCE [LARGE SCALE GENOMIC DNA]</scope>
    <source>
        <strain evidence="1">MCF</strain>
    </source>
</reference>
<comment type="caution">
    <text evidence="1">The sequence shown here is derived from an EMBL/GenBank/DDBJ whole genome shotgun (WGS) entry which is preliminary data.</text>
</comment>
<keyword evidence="2" id="KW-1185">Reference proteome</keyword>
<name>A0A444J2N1_9BACT</name>
<evidence type="ECO:0008006" key="3">
    <source>
        <dbReference type="Google" id="ProtNLM"/>
    </source>
</evidence>
<evidence type="ECO:0000313" key="1">
    <source>
        <dbReference type="EMBL" id="RWX47272.1"/>
    </source>
</evidence>
<organism evidence="1 2">
    <name type="scientific">Candidatus Electrothrix aarhusensis</name>
    <dbReference type="NCBI Taxonomy" id="1859131"/>
    <lineage>
        <taxon>Bacteria</taxon>
        <taxon>Pseudomonadati</taxon>
        <taxon>Thermodesulfobacteriota</taxon>
        <taxon>Desulfobulbia</taxon>
        <taxon>Desulfobulbales</taxon>
        <taxon>Desulfobulbaceae</taxon>
        <taxon>Candidatus Electrothrix</taxon>
    </lineage>
</organism>
<gene>
    <name evidence="1" type="ORF">H206_01964</name>
</gene>
<evidence type="ECO:0000313" key="2">
    <source>
        <dbReference type="Proteomes" id="UP000287853"/>
    </source>
</evidence>
<sequence>MTLFTGHESFMTGINRIDSATTITFIRDPISRVKSFCQHVSEGKSPYLIHDFPPEAFRLNDFLESGNGELSNLQTKMLVNYGRCAPPLLLENMSASEAKDLALENLFNKISHFGLQEYFDESLIVFLLALNWRMPLYSSKNKKNTSKLIQFEKHHIKRIAELNSTDMEVYRLAKEQFACLLDSEAFDKEKLKRFHQINARSSFVIKNGERIIGLTKRCTGRLFRSA</sequence>
<dbReference type="InterPro" id="IPR027417">
    <property type="entry name" value="P-loop_NTPase"/>
</dbReference>
<protein>
    <recommendedName>
        <fullName evidence="3">Sulfotransferase family protein</fullName>
    </recommendedName>
</protein>
<dbReference type="Gene3D" id="3.40.50.300">
    <property type="entry name" value="P-loop containing nucleotide triphosphate hydrolases"/>
    <property type="match status" value="1"/>
</dbReference>
<accession>A0A444J2N1</accession>
<dbReference type="EMBL" id="MTKO01000038">
    <property type="protein sequence ID" value="RWX47272.1"/>
    <property type="molecule type" value="Genomic_DNA"/>
</dbReference>
<dbReference type="AlphaFoldDB" id="A0A444J2N1"/>